<evidence type="ECO:0000313" key="1">
    <source>
        <dbReference type="EMBL" id="KAI9393551.1"/>
    </source>
</evidence>
<reference evidence="1 2" key="1">
    <citation type="journal article" date="2006" name="Science">
        <title>The genome of black cottonwood, Populus trichocarpa (Torr. &amp; Gray).</title>
        <authorList>
            <person name="Tuskan G.A."/>
            <person name="Difazio S."/>
            <person name="Jansson S."/>
            <person name="Bohlmann J."/>
            <person name="Grigoriev I."/>
            <person name="Hellsten U."/>
            <person name="Putnam N."/>
            <person name="Ralph S."/>
            <person name="Rombauts S."/>
            <person name="Salamov A."/>
            <person name="Schein J."/>
            <person name="Sterck L."/>
            <person name="Aerts A."/>
            <person name="Bhalerao R.R."/>
            <person name="Bhalerao R.P."/>
            <person name="Blaudez D."/>
            <person name="Boerjan W."/>
            <person name="Brun A."/>
            <person name="Brunner A."/>
            <person name="Busov V."/>
            <person name="Campbell M."/>
            <person name="Carlson J."/>
            <person name="Chalot M."/>
            <person name="Chapman J."/>
            <person name="Chen G.L."/>
            <person name="Cooper D."/>
            <person name="Coutinho P.M."/>
            <person name="Couturier J."/>
            <person name="Covert S."/>
            <person name="Cronk Q."/>
            <person name="Cunningham R."/>
            <person name="Davis J."/>
            <person name="Degroeve S."/>
            <person name="Dejardin A."/>
            <person name="Depamphilis C."/>
            <person name="Detter J."/>
            <person name="Dirks B."/>
            <person name="Dubchak I."/>
            <person name="Duplessis S."/>
            <person name="Ehlting J."/>
            <person name="Ellis B."/>
            <person name="Gendler K."/>
            <person name="Goodstein D."/>
            <person name="Gribskov M."/>
            <person name="Grimwood J."/>
            <person name="Groover A."/>
            <person name="Gunter L."/>
            <person name="Hamberger B."/>
            <person name="Heinze B."/>
            <person name="Helariutta Y."/>
            <person name="Henrissat B."/>
            <person name="Holligan D."/>
            <person name="Holt R."/>
            <person name="Huang W."/>
            <person name="Islam-Faridi N."/>
            <person name="Jones S."/>
            <person name="Jones-Rhoades M."/>
            <person name="Jorgensen R."/>
            <person name="Joshi C."/>
            <person name="Kangasjarvi J."/>
            <person name="Karlsson J."/>
            <person name="Kelleher C."/>
            <person name="Kirkpatrick R."/>
            <person name="Kirst M."/>
            <person name="Kohler A."/>
            <person name="Kalluri U."/>
            <person name="Larimer F."/>
            <person name="Leebens-Mack J."/>
            <person name="Leple J.C."/>
            <person name="Locascio P."/>
            <person name="Lou Y."/>
            <person name="Lucas S."/>
            <person name="Martin F."/>
            <person name="Montanini B."/>
            <person name="Napoli C."/>
            <person name="Nelson D.R."/>
            <person name="Nelson C."/>
            <person name="Nieminen K."/>
            <person name="Nilsson O."/>
            <person name="Pereda V."/>
            <person name="Peter G."/>
            <person name="Philippe R."/>
            <person name="Pilate G."/>
            <person name="Poliakov A."/>
            <person name="Razumovskaya J."/>
            <person name="Richardson P."/>
            <person name="Rinaldi C."/>
            <person name="Ritland K."/>
            <person name="Rouze P."/>
            <person name="Ryaboy D."/>
            <person name="Schmutz J."/>
            <person name="Schrader J."/>
            <person name="Segerman B."/>
            <person name="Shin H."/>
            <person name="Siddiqui A."/>
            <person name="Sterky F."/>
            <person name="Terry A."/>
            <person name="Tsai C.J."/>
            <person name="Uberbacher E."/>
            <person name="Unneberg P."/>
            <person name="Vahala J."/>
            <person name="Wall K."/>
            <person name="Wessler S."/>
            <person name="Yang G."/>
            <person name="Yin T."/>
            <person name="Douglas C."/>
            <person name="Marra M."/>
            <person name="Sandberg G."/>
            <person name="Van de Peer Y."/>
            <person name="Rokhsar D."/>
        </authorList>
    </citation>
    <scope>NUCLEOTIDE SEQUENCE [LARGE SCALE GENOMIC DNA]</scope>
    <source>
        <strain evidence="2">cv. Nisqually</strain>
    </source>
</reference>
<name>A0ACC0SWD5_POPTR</name>
<accession>A0ACC0SWD5</accession>
<keyword evidence="2" id="KW-1185">Reference proteome</keyword>
<proteinExistence type="predicted"/>
<sequence length="100" mass="11548">MWASMASRKIIHLNLIYIIVVMWTTVLRPGIEGPLSSTILEFLYLLSRIQIYICPSHLAVQVLVWISGIKEERTVPITPSSSFFFFQNLLYTPMILLSYL</sequence>
<gene>
    <name evidence="1" type="ORF">POPTR_006G250050v4</name>
</gene>
<dbReference type="EMBL" id="CM009295">
    <property type="protein sequence ID" value="KAI9393551.1"/>
    <property type="molecule type" value="Genomic_DNA"/>
</dbReference>
<organism evidence="1 2">
    <name type="scientific">Populus trichocarpa</name>
    <name type="common">Western balsam poplar</name>
    <name type="synonym">Populus balsamifera subsp. trichocarpa</name>
    <dbReference type="NCBI Taxonomy" id="3694"/>
    <lineage>
        <taxon>Eukaryota</taxon>
        <taxon>Viridiplantae</taxon>
        <taxon>Streptophyta</taxon>
        <taxon>Embryophyta</taxon>
        <taxon>Tracheophyta</taxon>
        <taxon>Spermatophyta</taxon>
        <taxon>Magnoliopsida</taxon>
        <taxon>eudicotyledons</taxon>
        <taxon>Gunneridae</taxon>
        <taxon>Pentapetalae</taxon>
        <taxon>rosids</taxon>
        <taxon>fabids</taxon>
        <taxon>Malpighiales</taxon>
        <taxon>Salicaceae</taxon>
        <taxon>Saliceae</taxon>
        <taxon>Populus</taxon>
    </lineage>
</organism>
<protein>
    <submittedName>
        <fullName evidence="1">Uncharacterized protein</fullName>
    </submittedName>
</protein>
<dbReference type="Proteomes" id="UP000006729">
    <property type="component" value="Chromosome 6"/>
</dbReference>
<comment type="caution">
    <text evidence="1">The sequence shown here is derived from an EMBL/GenBank/DDBJ whole genome shotgun (WGS) entry which is preliminary data.</text>
</comment>
<evidence type="ECO:0000313" key="2">
    <source>
        <dbReference type="Proteomes" id="UP000006729"/>
    </source>
</evidence>